<feature type="non-terminal residue" evidence="1">
    <location>
        <position position="148"/>
    </location>
</feature>
<protein>
    <submittedName>
        <fullName evidence="1">Uncharacterized protein</fullName>
    </submittedName>
</protein>
<sequence>RDKISKSRQGPHTAYIYGKLGGNRPDRLKVLNLEATKLQKVWRGKRVRVAFFNQNPIDAIRLNNLGFALRSRLQTLRLFLIARPFALGWLARVRTKILKRNLEKAMRIIGRSIRQYILRSRLDEMMDATLSEPLKKFLYLLGVDGSSP</sequence>
<dbReference type="EMBL" id="HACM01012519">
    <property type="protein sequence ID" value="CRZ12961.1"/>
    <property type="molecule type" value="Transcribed_RNA"/>
</dbReference>
<proteinExistence type="predicted"/>
<evidence type="ECO:0000313" key="1">
    <source>
        <dbReference type="EMBL" id="CRZ12961.1"/>
    </source>
</evidence>
<dbReference type="Pfam" id="PF00612">
    <property type="entry name" value="IQ"/>
    <property type="match status" value="1"/>
</dbReference>
<dbReference type="AlphaFoldDB" id="A0A0H5RGV1"/>
<reference evidence="1" key="1">
    <citation type="submission" date="2015-04" db="EMBL/GenBank/DDBJ databases">
        <title>The genome sequence of the plant pathogenic Rhizarian Plasmodiophora brassicae reveals insights in its biotrophic life cycle and the origin of chitin synthesis.</title>
        <authorList>
            <person name="Schwelm A."/>
            <person name="Fogelqvist J."/>
            <person name="Knaust A."/>
            <person name="Julke S."/>
            <person name="Lilja T."/>
            <person name="Dhandapani V."/>
            <person name="Bonilla-Rosso G."/>
            <person name="Karlsson M."/>
            <person name="Shevchenko A."/>
            <person name="Choi S.R."/>
            <person name="Kim H.G."/>
            <person name="Park J.Y."/>
            <person name="Lim Y.P."/>
            <person name="Ludwig-Muller J."/>
            <person name="Dixelius C."/>
        </authorList>
    </citation>
    <scope>NUCLEOTIDE SEQUENCE</scope>
    <source>
        <tissue evidence="1">Potato root galls</tissue>
    </source>
</reference>
<organism evidence="1">
    <name type="scientific">Spongospora subterranea</name>
    <dbReference type="NCBI Taxonomy" id="70186"/>
    <lineage>
        <taxon>Eukaryota</taxon>
        <taxon>Sar</taxon>
        <taxon>Rhizaria</taxon>
        <taxon>Endomyxa</taxon>
        <taxon>Phytomyxea</taxon>
        <taxon>Plasmodiophorida</taxon>
        <taxon>Plasmodiophoridae</taxon>
        <taxon>Spongospora</taxon>
    </lineage>
</organism>
<feature type="non-terminal residue" evidence="1">
    <location>
        <position position="1"/>
    </location>
</feature>
<accession>A0A0H5RGV1</accession>
<dbReference type="InterPro" id="IPR000048">
    <property type="entry name" value="IQ_motif_EF-hand-BS"/>
</dbReference>
<name>A0A0H5RGV1_9EUKA</name>